<evidence type="ECO:0000313" key="3">
    <source>
        <dbReference type="EMBL" id="HIQ96497.1"/>
    </source>
</evidence>
<feature type="region of interest" description="Disordered" evidence="1">
    <location>
        <begin position="59"/>
        <end position="138"/>
    </location>
</feature>
<feature type="transmembrane region" description="Helical" evidence="2">
    <location>
        <begin position="162"/>
        <end position="195"/>
    </location>
</feature>
<feature type="transmembrane region" description="Helical" evidence="2">
    <location>
        <begin position="201"/>
        <end position="226"/>
    </location>
</feature>
<reference evidence="3" key="2">
    <citation type="journal article" date="2021" name="PeerJ">
        <title>Extensive microbial diversity within the chicken gut microbiome revealed by metagenomics and culture.</title>
        <authorList>
            <person name="Gilroy R."/>
            <person name="Ravi A."/>
            <person name="Getino M."/>
            <person name="Pursley I."/>
            <person name="Horton D.L."/>
            <person name="Alikhan N.F."/>
            <person name="Baker D."/>
            <person name="Gharbi K."/>
            <person name="Hall N."/>
            <person name="Watson M."/>
            <person name="Adriaenssens E.M."/>
            <person name="Foster-Nyarko E."/>
            <person name="Jarju S."/>
            <person name="Secka A."/>
            <person name="Antonio M."/>
            <person name="Oren A."/>
            <person name="Chaudhuri R.R."/>
            <person name="La Ragione R."/>
            <person name="Hildebrand F."/>
            <person name="Pallen M.J."/>
        </authorList>
    </citation>
    <scope>NUCLEOTIDE SEQUENCE</scope>
    <source>
        <strain evidence="3">ChiSjej3B21-11622</strain>
    </source>
</reference>
<sequence>MSKKEYLQKLSELLSDISAEEREEALNYYRDYFEDAGEGEEERVMRELGSPEKVAAQIKDGISMGDREKEDAFGSSGKNVWNHSRPGENSETYRESGYGRDGYQEGTYRQNEYQDSRYRKDSHGQNGYGNGGYREDTYRPNEYQEEGVRTPRRGSSGGAGRVLLIVLLCILAVPVGIPLLTVAFVLAVTVLALVFCGVLTLGILMVVFCVIGVVLFGAGVSTVFTLPGPGLMMAGTGLLLLALGLLVLLLVIWAGGTAIPAVIRGIVNLLQRPFRKRGGERV</sequence>
<evidence type="ECO:0000256" key="2">
    <source>
        <dbReference type="SAM" id="Phobius"/>
    </source>
</evidence>
<organism evidence="3 4">
    <name type="scientific">Candidatus Limivivens merdigallinarum</name>
    <dbReference type="NCBI Taxonomy" id="2840859"/>
    <lineage>
        <taxon>Bacteria</taxon>
        <taxon>Bacillati</taxon>
        <taxon>Bacillota</taxon>
        <taxon>Clostridia</taxon>
        <taxon>Lachnospirales</taxon>
        <taxon>Lachnospiraceae</taxon>
        <taxon>Lachnospiraceae incertae sedis</taxon>
        <taxon>Candidatus Limivivens</taxon>
    </lineage>
</organism>
<dbReference type="Pfam" id="PF22564">
    <property type="entry name" value="HAAS"/>
    <property type="match status" value="1"/>
</dbReference>
<keyword evidence="2" id="KW-0812">Transmembrane</keyword>
<evidence type="ECO:0000313" key="4">
    <source>
        <dbReference type="Proteomes" id="UP000886886"/>
    </source>
</evidence>
<dbReference type="AlphaFoldDB" id="A0A9D0ZUZ3"/>
<feature type="compositionally biased region" description="Basic and acidic residues" evidence="1">
    <location>
        <begin position="85"/>
        <end position="98"/>
    </location>
</feature>
<gene>
    <name evidence="3" type="ORF">IAB26_08040</name>
</gene>
<proteinExistence type="predicted"/>
<keyword evidence="2" id="KW-0472">Membrane</keyword>
<accession>A0A9D0ZUZ3</accession>
<evidence type="ECO:0000256" key="1">
    <source>
        <dbReference type="SAM" id="MobiDB-lite"/>
    </source>
</evidence>
<feature type="compositionally biased region" description="Basic and acidic residues" evidence="1">
    <location>
        <begin position="112"/>
        <end position="123"/>
    </location>
</feature>
<protein>
    <submittedName>
        <fullName evidence="3">DUF1700 domain-containing protein</fullName>
    </submittedName>
</protein>
<dbReference type="EMBL" id="DVFT01000122">
    <property type="protein sequence ID" value="HIQ96497.1"/>
    <property type="molecule type" value="Genomic_DNA"/>
</dbReference>
<dbReference type="Proteomes" id="UP000886886">
    <property type="component" value="Unassembled WGS sequence"/>
</dbReference>
<feature type="transmembrane region" description="Helical" evidence="2">
    <location>
        <begin position="238"/>
        <end position="263"/>
    </location>
</feature>
<keyword evidence="2" id="KW-1133">Transmembrane helix</keyword>
<name>A0A9D0ZUZ3_9FIRM</name>
<comment type="caution">
    <text evidence="3">The sequence shown here is derived from an EMBL/GenBank/DDBJ whole genome shotgun (WGS) entry which is preliminary data.</text>
</comment>
<reference evidence="3" key="1">
    <citation type="submission" date="2020-10" db="EMBL/GenBank/DDBJ databases">
        <authorList>
            <person name="Gilroy R."/>
        </authorList>
    </citation>
    <scope>NUCLEOTIDE SEQUENCE</scope>
    <source>
        <strain evidence="3">ChiSjej3B21-11622</strain>
    </source>
</reference>